<keyword evidence="13 14" id="KW-0464">Manganese</keyword>
<keyword evidence="10 14" id="KW-0479">Metal-binding</keyword>
<keyword evidence="9 14" id="KW-0540">Nuclease</keyword>
<feature type="domain" description="RNase H type-2" evidence="17">
    <location>
        <begin position="101"/>
        <end position="280"/>
    </location>
</feature>
<dbReference type="InterPro" id="IPR012337">
    <property type="entry name" value="RNaseH-like_sf"/>
</dbReference>
<dbReference type="GO" id="GO:0006298">
    <property type="term" value="P:mismatch repair"/>
    <property type="evidence" value="ECO:0007669"/>
    <property type="project" value="TreeGrafter"/>
</dbReference>
<reference evidence="18" key="1">
    <citation type="submission" date="2020-11" db="EMBL/GenBank/DDBJ databases">
        <title>Halonatronomonas betainensis gen. nov., sp. nov. a novel haloalkaliphilic representative of the family Halanaerobiacae capable of betaine degradation.</title>
        <authorList>
            <person name="Boltyanskaya Y."/>
            <person name="Kevbrin V."/>
            <person name="Detkova E."/>
            <person name="Grouzdev D.S."/>
            <person name="Koziaeva V."/>
            <person name="Zhilina T."/>
        </authorList>
    </citation>
    <scope>NUCLEOTIDE SEQUENCE</scope>
    <source>
        <strain evidence="18">Z-7014</strain>
    </source>
</reference>
<comment type="similarity">
    <text evidence="5 14 16">Belongs to the RNase HII family.</text>
</comment>
<evidence type="ECO:0000313" key="18">
    <source>
        <dbReference type="EMBL" id="MBF8437513.1"/>
    </source>
</evidence>
<keyword evidence="8 14" id="KW-0963">Cytoplasm</keyword>
<gene>
    <name evidence="14" type="primary">rnhB</name>
    <name evidence="18" type="ORF">I0Q91_10500</name>
</gene>
<dbReference type="EC" id="3.1.26.4" evidence="6 14"/>
<comment type="caution">
    <text evidence="18">The sequence shown here is derived from an EMBL/GenBank/DDBJ whole genome shotgun (WGS) entry which is preliminary data.</text>
</comment>
<keyword evidence="12 14" id="KW-0378">Hydrolase</keyword>
<keyword evidence="19" id="KW-1185">Reference proteome</keyword>
<evidence type="ECO:0000256" key="9">
    <source>
        <dbReference type="ARBA" id="ARBA00022722"/>
    </source>
</evidence>
<comment type="cofactor">
    <cofactor evidence="2">
        <name>Mg(2+)</name>
        <dbReference type="ChEBI" id="CHEBI:18420"/>
    </cofactor>
</comment>
<dbReference type="Gene3D" id="3.30.420.10">
    <property type="entry name" value="Ribonuclease H-like superfamily/Ribonuclease H"/>
    <property type="match status" value="1"/>
</dbReference>
<dbReference type="Pfam" id="PF01351">
    <property type="entry name" value="RNase_HII"/>
    <property type="match status" value="1"/>
</dbReference>
<dbReference type="Proteomes" id="UP000621436">
    <property type="component" value="Unassembled WGS sequence"/>
</dbReference>
<dbReference type="InterPro" id="IPR024567">
    <property type="entry name" value="RNase_HII/HIII_dom"/>
</dbReference>
<evidence type="ECO:0000256" key="15">
    <source>
        <dbReference type="PROSITE-ProRule" id="PRU01319"/>
    </source>
</evidence>
<dbReference type="PANTHER" id="PTHR10954">
    <property type="entry name" value="RIBONUCLEASE H2 SUBUNIT A"/>
    <property type="match status" value="1"/>
</dbReference>
<protein>
    <recommendedName>
        <fullName evidence="7 14">Ribonuclease HII</fullName>
        <shortName evidence="14">RNase HII</shortName>
        <ecNumber evidence="6 14">3.1.26.4</ecNumber>
    </recommendedName>
</protein>
<accession>A0A931AZ89</accession>
<comment type="function">
    <text evidence="3 14 16">Endonuclease that specifically degrades the RNA of RNA-DNA hybrids.</text>
</comment>
<keyword evidence="11 14" id="KW-0255">Endonuclease</keyword>
<dbReference type="NCBIfam" id="NF000595">
    <property type="entry name" value="PRK00015.1-3"/>
    <property type="match status" value="1"/>
</dbReference>
<feature type="binding site" evidence="14 15">
    <location>
        <position position="107"/>
    </location>
    <ligand>
        <name>a divalent metal cation</name>
        <dbReference type="ChEBI" id="CHEBI:60240"/>
    </ligand>
</feature>
<dbReference type="GO" id="GO:0030145">
    <property type="term" value="F:manganese ion binding"/>
    <property type="evidence" value="ECO:0007669"/>
    <property type="project" value="UniProtKB-UniRule"/>
</dbReference>
<evidence type="ECO:0000256" key="3">
    <source>
        <dbReference type="ARBA" id="ARBA00004065"/>
    </source>
</evidence>
<comment type="catalytic activity">
    <reaction evidence="1 14 15 16">
        <text>Endonucleolytic cleavage to 5'-phosphomonoester.</text>
        <dbReference type="EC" id="3.1.26.4"/>
    </reaction>
</comment>
<evidence type="ECO:0000256" key="10">
    <source>
        <dbReference type="ARBA" id="ARBA00022723"/>
    </source>
</evidence>
<feature type="binding site" evidence="14 15">
    <location>
        <position position="199"/>
    </location>
    <ligand>
        <name>a divalent metal cation</name>
        <dbReference type="ChEBI" id="CHEBI:60240"/>
    </ligand>
</feature>
<evidence type="ECO:0000256" key="16">
    <source>
        <dbReference type="RuleBase" id="RU003515"/>
    </source>
</evidence>
<evidence type="ECO:0000256" key="12">
    <source>
        <dbReference type="ARBA" id="ARBA00022801"/>
    </source>
</evidence>
<evidence type="ECO:0000256" key="5">
    <source>
        <dbReference type="ARBA" id="ARBA00007383"/>
    </source>
</evidence>
<dbReference type="InterPro" id="IPR001352">
    <property type="entry name" value="RNase_HII/HIII"/>
</dbReference>
<comment type="cofactor">
    <cofactor evidence="14 15">
        <name>Mn(2+)</name>
        <dbReference type="ChEBI" id="CHEBI:29035"/>
    </cofactor>
    <cofactor evidence="14 15">
        <name>Mg(2+)</name>
        <dbReference type="ChEBI" id="CHEBI:18420"/>
    </cofactor>
    <text evidence="14 15">Manganese or magnesium. Binds 1 divalent metal ion per monomer in the absence of substrate. May bind a second metal ion after substrate binding.</text>
</comment>
<name>A0A931AZ89_9FIRM</name>
<evidence type="ECO:0000313" key="19">
    <source>
        <dbReference type="Proteomes" id="UP000621436"/>
    </source>
</evidence>
<evidence type="ECO:0000256" key="2">
    <source>
        <dbReference type="ARBA" id="ARBA00001946"/>
    </source>
</evidence>
<dbReference type="SUPFAM" id="SSF53098">
    <property type="entry name" value="Ribonuclease H-like"/>
    <property type="match status" value="1"/>
</dbReference>
<dbReference type="GO" id="GO:0032299">
    <property type="term" value="C:ribonuclease H2 complex"/>
    <property type="evidence" value="ECO:0007669"/>
    <property type="project" value="TreeGrafter"/>
</dbReference>
<evidence type="ECO:0000256" key="14">
    <source>
        <dbReference type="HAMAP-Rule" id="MF_00052"/>
    </source>
</evidence>
<evidence type="ECO:0000256" key="1">
    <source>
        <dbReference type="ARBA" id="ARBA00000077"/>
    </source>
</evidence>
<dbReference type="GO" id="GO:0004523">
    <property type="term" value="F:RNA-DNA hybrid ribonuclease activity"/>
    <property type="evidence" value="ECO:0007669"/>
    <property type="project" value="UniProtKB-UniRule"/>
</dbReference>
<dbReference type="GO" id="GO:0005737">
    <property type="term" value="C:cytoplasm"/>
    <property type="evidence" value="ECO:0007669"/>
    <property type="project" value="UniProtKB-SubCell"/>
</dbReference>
<evidence type="ECO:0000256" key="13">
    <source>
        <dbReference type="ARBA" id="ARBA00023211"/>
    </source>
</evidence>
<dbReference type="EMBL" id="JADPIE010000006">
    <property type="protein sequence ID" value="MBF8437513.1"/>
    <property type="molecule type" value="Genomic_DNA"/>
</dbReference>
<sequence length="280" mass="30643">MGDIEKREFIASDYTIKELKEYVSSRLVEIESSHQADRPADLPILADEVDQLIEALKADSRKGASRLAESLEKKQLAASIDLKAWDKREEMVARLRDQGYQYICGIDEAGRGPMAGPVAVGAVILPAETYIAGLDDSKKLSAAKRESLTSEIREKAVSSAVALIDNETIDEVNIGQAVRLAARSAISKLDREPDYLLLDGGLKLDSVDLPQQAVIDGDAKVNAIAAASVLAKVTRDNLMDKYHQEYPEYNFLSNKGYGTAEHMAALEEAGPTPIHRRSFI</sequence>
<feature type="binding site" evidence="14 15">
    <location>
        <position position="108"/>
    </location>
    <ligand>
        <name>a divalent metal cation</name>
        <dbReference type="ChEBI" id="CHEBI:60240"/>
    </ligand>
</feature>
<evidence type="ECO:0000256" key="11">
    <source>
        <dbReference type="ARBA" id="ARBA00022759"/>
    </source>
</evidence>
<dbReference type="InterPro" id="IPR036397">
    <property type="entry name" value="RNaseH_sf"/>
</dbReference>
<evidence type="ECO:0000256" key="6">
    <source>
        <dbReference type="ARBA" id="ARBA00012180"/>
    </source>
</evidence>
<dbReference type="PROSITE" id="PS51975">
    <property type="entry name" value="RNASE_H_2"/>
    <property type="match status" value="1"/>
</dbReference>
<evidence type="ECO:0000259" key="17">
    <source>
        <dbReference type="PROSITE" id="PS51975"/>
    </source>
</evidence>
<dbReference type="RefSeq" id="WP_270454507.1">
    <property type="nucleotide sequence ID" value="NZ_JADPIE010000006.1"/>
</dbReference>
<dbReference type="HAMAP" id="MF_00052_B">
    <property type="entry name" value="RNase_HII_B"/>
    <property type="match status" value="1"/>
</dbReference>
<dbReference type="GO" id="GO:0043137">
    <property type="term" value="P:DNA replication, removal of RNA primer"/>
    <property type="evidence" value="ECO:0007669"/>
    <property type="project" value="TreeGrafter"/>
</dbReference>
<dbReference type="InterPro" id="IPR022898">
    <property type="entry name" value="RNase_HII"/>
</dbReference>
<dbReference type="AlphaFoldDB" id="A0A931AZ89"/>
<dbReference type="CDD" id="cd07182">
    <property type="entry name" value="RNase_HII_bacteria_HII_like"/>
    <property type="match status" value="1"/>
</dbReference>
<evidence type="ECO:0000256" key="8">
    <source>
        <dbReference type="ARBA" id="ARBA00022490"/>
    </source>
</evidence>
<dbReference type="PANTHER" id="PTHR10954:SF18">
    <property type="entry name" value="RIBONUCLEASE HII"/>
    <property type="match status" value="1"/>
</dbReference>
<organism evidence="18 19">
    <name type="scientific">Halonatronomonas betaini</name>
    <dbReference type="NCBI Taxonomy" id="2778430"/>
    <lineage>
        <taxon>Bacteria</taxon>
        <taxon>Bacillati</taxon>
        <taxon>Bacillota</taxon>
        <taxon>Clostridia</taxon>
        <taxon>Halanaerobiales</taxon>
        <taxon>Halarsenatibacteraceae</taxon>
        <taxon>Halonatronomonas</taxon>
    </lineage>
</organism>
<dbReference type="NCBIfam" id="NF000594">
    <property type="entry name" value="PRK00015.1-1"/>
    <property type="match status" value="1"/>
</dbReference>
<dbReference type="GO" id="GO:0003723">
    <property type="term" value="F:RNA binding"/>
    <property type="evidence" value="ECO:0007669"/>
    <property type="project" value="UniProtKB-UniRule"/>
</dbReference>
<comment type="subcellular location">
    <subcellularLocation>
        <location evidence="4 14">Cytoplasm</location>
    </subcellularLocation>
</comment>
<proteinExistence type="inferred from homology"/>
<evidence type="ECO:0000256" key="7">
    <source>
        <dbReference type="ARBA" id="ARBA00019179"/>
    </source>
</evidence>
<evidence type="ECO:0000256" key="4">
    <source>
        <dbReference type="ARBA" id="ARBA00004496"/>
    </source>
</evidence>